<evidence type="ECO:0000313" key="3">
    <source>
        <dbReference type="EMBL" id="EDT06692.1"/>
    </source>
</evidence>
<dbReference type="OrthoDB" id="9813965at2"/>
<dbReference type="CDD" id="cd00371">
    <property type="entry name" value="HMA"/>
    <property type="match status" value="1"/>
</dbReference>
<dbReference type="InterPro" id="IPR006121">
    <property type="entry name" value="HMA_dom"/>
</dbReference>
<dbReference type="InterPro" id="IPR017969">
    <property type="entry name" value="Heavy-metal-associated_CS"/>
</dbReference>
<accession>B1GB11</accession>
<dbReference type="GO" id="GO:0005507">
    <property type="term" value="F:copper ion binding"/>
    <property type="evidence" value="ECO:0007669"/>
    <property type="project" value="InterPro"/>
</dbReference>
<dbReference type="Pfam" id="PF00403">
    <property type="entry name" value="HMA"/>
    <property type="match status" value="1"/>
</dbReference>
<dbReference type="InterPro" id="IPR000428">
    <property type="entry name" value="Cu-bd"/>
</dbReference>
<dbReference type="PRINTS" id="PR00944">
    <property type="entry name" value="CUEXPORT"/>
</dbReference>
<evidence type="ECO:0000259" key="2">
    <source>
        <dbReference type="PROSITE" id="PS50846"/>
    </source>
</evidence>
<organism evidence="3 4">
    <name type="scientific">Paraburkholderia graminis (strain ATCC 700544 / DSM 17151 / LMG 18924 / NCIMB 13744 / C4D1M)</name>
    <dbReference type="NCBI Taxonomy" id="396598"/>
    <lineage>
        <taxon>Bacteria</taxon>
        <taxon>Pseudomonadati</taxon>
        <taxon>Pseudomonadota</taxon>
        <taxon>Betaproteobacteria</taxon>
        <taxon>Burkholderiales</taxon>
        <taxon>Burkholderiaceae</taxon>
        <taxon>Paraburkholderia</taxon>
    </lineage>
</organism>
<dbReference type="GO" id="GO:0006825">
    <property type="term" value="P:copper ion transport"/>
    <property type="evidence" value="ECO:0007669"/>
    <property type="project" value="InterPro"/>
</dbReference>
<comment type="caution">
    <text evidence="3">The sequence shown here is derived from an EMBL/GenBank/DDBJ whole genome shotgun (WGS) entry which is preliminary data.</text>
</comment>
<dbReference type="SUPFAM" id="SSF55008">
    <property type="entry name" value="HMA, heavy metal-associated domain"/>
    <property type="match status" value="1"/>
</dbReference>
<evidence type="ECO:0000256" key="1">
    <source>
        <dbReference type="ARBA" id="ARBA00022723"/>
    </source>
</evidence>
<dbReference type="RefSeq" id="WP_006053114.1">
    <property type="nucleotide sequence ID" value="NZ_ABLD01000048.1"/>
</dbReference>
<dbReference type="AlphaFoldDB" id="B1GB11"/>
<dbReference type="PROSITE" id="PS01047">
    <property type="entry name" value="HMA_1"/>
    <property type="match status" value="1"/>
</dbReference>
<keyword evidence="4" id="KW-1185">Reference proteome</keyword>
<name>B1GB11_PARG4</name>
<dbReference type="Gene3D" id="3.30.70.100">
    <property type="match status" value="1"/>
</dbReference>
<dbReference type="PROSITE" id="PS50846">
    <property type="entry name" value="HMA_2"/>
    <property type="match status" value="1"/>
</dbReference>
<sequence length="88" mass="8911">MKTEFQVEGMSCQHCVAAVTNAIREHDDGAQVQVDLAAGRVAVESTQSVEALKAAIDEAGYTVKGAVKGEVKGVSPDEASGAAGGVAH</sequence>
<feature type="domain" description="HMA" evidence="2">
    <location>
        <begin position="1"/>
        <end position="64"/>
    </location>
</feature>
<proteinExistence type="predicted"/>
<protein>
    <submittedName>
        <fullName evidence="3">Heavy metal transport/detoxification protein</fullName>
    </submittedName>
</protein>
<evidence type="ECO:0000313" key="4">
    <source>
        <dbReference type="Proteomes" id="UP000005045"/>
    </source>
</evidence>
<dbReference type="InterPro" id="IPR036163">
    <property type="entry name" value="HMA_dom_sf"/>
</dbReference>
<gene>
    <name evidence="3" type="ORF">BgramDRAFT_6548</name>
</gene>
<keyword evidence="1" id="KW-0479">Metal-binding</keyword>
<dbReference type="Proteomes" id="UP000005045">
    <property type="component" value="Unassembled WGS sequence"/>
</dbReference>
<reference evidence="3 4" key="1">
    <citation type="submission" date="2008-03" db="EMBL/GenBank/DDBJ databases">
        <title>Sequencing of the draft genome and assembly of Burkholderia graminis C4D1M.</title>
        <authorList>
            <consortium name="US DOE Joint Genome Institute (JGI-PGF)"/>
            <person name="Copeland A."/>
            <person name="Lucas S."/>
            <person name="Lapidus A."/>
            <person name="Glavina del Rio T."/>
            <person name="Dalin E."/>
            <person name="Tice H."/>
            <person name="Bruce D."/>
            <person name="Goodwin L."/>
            <person name="Pitluck S."/>
            <person name="Larimer F."/>
            <person name="Land M.L."/>
            <person name="Hauser L."/>
            <person name="Tiedje J."/>
            <person name="Richardson P."/>
        </authorList>
    </citation>
    <scope>NUCLEOTIDE SEQUENCE [LARGE SCALE GENOMIC DNA]</scope>
    <source>
        <strain evidence="4">ATCC 700544 / DSM 17151 / LMG 18924 / NCIMB 13744 / C4D1M</strain>
    </source>
</reference>
<dbReference type="EMBL" id="ABLD01000048">
    <property type="protein sequence ID" value="EDT06692.1"/>
    <property type="molecule type" value="Genomic_DNA"/>
</dbReference>